<evidence type="ECO:0000313" key="2">
    <source>
        <dbReference type="EMBL" id="KAH6827572.1"/>
    </source>
</evidence>
<feature type="region of interest" description="Disordered" evidence="1">
    <location>
        <begin position="1"/>
        <end position="54"/>
    </location>
</feature>
<sequence>MRMRPGDVSLHGGGGEGGRRLARRGGAGGGGGIEAHQRQTALAPRPPNRIGDGGVSGGVRAVTALLVQGALAILMIWPPLNSQVSAGDAAFEYAPVETVSGCTRRHCNRLIDHSIV</sequence>
<dbReference type="Proteomes" id="UP001190926">
    <property type="component" value="Unassembled WGS sequence"/>
</dbReference>
<name>A0AAD4J5Q1_PERFH</name>
<dbReference type="EMBL" id="SDAM02000148">
    <property type="protein sequence ID" value="KAH6827572.1"/>
    <property type="molecule type" value="Genomic_DNA"/>
</dbReference>
<evidence type="ECO:0000313" key="3">
    <source>
        <dbReference type="Proteomes" id="UP001190926"/>
    </source>
</evidence>
<keyword evidence="3" id="KW-1185">Reference proteome</keyword>
<evidence type="ECO:0000256" key="1">
    <source>
        <dbReference type="SAM" id="MobiDB-lite"/>
    </source>
</evidence>
<proteinExistence type="predicted"/>
<protein>
    <submittedName>
        <fullName evidence="2">Uncharacterized protein</fullName>
    </submittedName>
</protein>
<reference evidence="2 3" key="1">
    <citation type="journal article" date="2021" name="Nat. Commun.">
        <title>Incipient diploidization of the medicinal plant Perilla within 10,000 years.</title>
        <authorList>
            <person name="Zhang Y."/>
            <person name="Shen Q."/>
            <person name="Leng L."/>
            <person name="Zhang D."/>
            <person name="Chen S."/>
            <person name="Shi Y."/>
            <person name="Ning Z."/>
            <person name="Chen S."/>
        </authorList>
    </citation>
    <scope>NUCLEOTIDE SEQUENCE [LARGE SCALE GENOMIC DNA]</scope>
    <source>
        <strain evidence="3">cv. PC099</strain>
    </source>
</reference>
<accession>A0AAD4J5Q1</accession>
<gene>
    <name evidence="2" type="ORF">C2S53_012982</name>
</gene>
<dbReference type="AlphaFoldDB" id="A0AAD4J5Q1"/>
<comment type="caution">
    <text evidence="2">The sequence shown here is derived from an EMBL/GenBank/DDBJ whole genome shotgun (WGS) entry which is preliminary data.</text>
</comment>
<organism evidence="2 3">
    <name type="scientific">Perilla frutescens var. hirtella</name>
    <name type="common">Perilla citriodora</name>
    <name type="synonym">Perilla setoyensis</name>
    <dbReference type="NCBI Taxonomy" id="608512"/>
    <lineage>
        <taxon>Eukaryota</taxon>
        <taxon>Viridiplantae</taxon>
        <taxon>Streptophyta</taxon>
        <taxon>Embryophyta</taxon>
        <taxon>Tracheophyta</taxon>
        <taxon>Spermatophyta</taxon>
        <taxon>Magnoliopsida</taxon>
        <taxon>eudicotyledons</taxon>
        <taxon>Gunneridae</taxon>
        <taxon>Pentapetalae</taxon>
        <taxon>asterids</taxon>
        <taxon>lamiids</taxon>
        <taxon>Lamiales</taxon>
        <taxon>Lamiaceae</taxon>
        <taxon>Nepetoideae</taxon>
        <taxon>Elsholtzieae</taxon>
        <taxon>Perilla</taxon>
    </lineage>
</organism>